<dbReference type="Gene3D" id="2.60.40.1840">
    <property type="match status" value="1"/>
</dbReference>
<evidence type="ECO:0000259" key="17">
    <source>
        <dbReference type="Pfam" id="PF17900"/>
    </source>
</evidence>
<evidence type="ECO:0000256" key="2">
    <source>
        <dbReference type="ARBA" id="ARBA00001947"/>
    </source>
</evidence>
<evidence type="ECO:0000256" key="3">
    <source>
        <dbReference type="ARBA" id="ARBA00010136"/>
    </source>
</evidence>
<evidence type="ECO:0000256" key="10">
    <source>
        <dbReference type="ARBA" id="ARBA00022833"/>
    </source>
</evidence>
<dbReference type="KEGG" id="nao:Y958_03475"/>
<dbReference type="InterPro" id="IPR038438">
    <property type="entry name" value="PepN_Ig-like_sf"/>
</dbReference>
<dbReference type="SUPFAM" id="SSF63737">
    <property type="entry name" value="Leukotriene A4 hydrolase N-terminal domain"/>
    <property type="match status" value="1"/>
</dbReference>
<dbReference type="PANTHER" id="PTHR46322:SF1">
    <property type="entry name" value="PUROMYCIN-SENSITIVE AMINOPEPTIDASE"/>
    <property type="match status" value="1"/>
</dbReference>
<dbReference type="GO" id="GO:0008237">
    <property type="term" value="F:metallopeptidase activity"/>
    <property type="evidence" value="ECO:0007669"/>
    <property type="project" value="UniProtKB-UniRule"/>
</dbReference>
<dbReference type="InterPro" id="IPR042097">
    <property type="entry name" value="Aminopeptidase_N-like_N_sf"/>
</dbReference>
<evidence type="ECO:0000259" key="16">
    <source>
        <dbReference type="Pfam" id="PF17432"/>
    </source>
</evidence>
<evidence type="ECO:0000256" key="13">
    <source>
        <dbReference type="NCBIfam" id="TIGR02414"/>
    </source>
</evidence>
<evidence type="ECO:0000259" key="14">
    <source>
        <dbReference type="Pfam" id="PF01433"/>
    </source>
</evidence>
<dbReference type="FunFam" id="3.30.2010.30:FF:000002">
    <property type="entry name" value="Putative aminopeptidase N"/>
    <property type="match status" value="1"/>
</dbReference>
<evidence type="ECO:0000256" key="6">
    <source>
        <dbReference type="ARBA" id="ARBA00022438"/>
    </source>
</evidence>
<dbReference type="GO" id="GO:0006508">
    <property type="term" value="P:proteolysis"/>
    <property type="evidence" value="ECO:0007669"/>
    <property type="project" value="UniProtKB-UniRule"/>
</dbReference>
<evidence type="ECO:0000256" key="7">
    <source>
        <dbReference type="ARBA" id="ARBA00022670"/>
    </source>
</evidence>
<name>A0A248JNC7_9PROT</name>
<proteinExistence type="inferred from homology"/>
<sequence length="896" mass="98430">MDSRLDTATPHAIHLRDYAPPAWLIDTVDLHVDLREEAAIIRSTLAVRRNPASGPASGNAAAALELDGQELELLAVRVDNRLLGPDDYTLTPERLTLAGLADHATVEITTRTRPQDNTALEGLYKSSGNYCTQCEAEGFRKITYFLDRPDVMARYTTTIEAERARYPVLLSNGNLTASGDSATEAGRHWARWEDPWPKPCYLFALVAGTLVHIEDRFTTRSGRDVALRIYVEPGNEAKCGHAMESLKKSMKWDEDVYGLEYDLDIFNIVAVSDFNMGAMENKSLNVFNTKYILAQPDTATDTDFLGIETVVAHEYFHNWTGNRVTCRDWFQLSLKEGLTVFRDQEFSADMNSAPVKRIQDVQRLRQVQFNEDAGPTAHSVRPESYIEISNFYTPTVYEKGAEVLRMYRTLLGHAGYRKGIDLYFARHDGQAVTTDDFLAAMVEANGQKPTDPLWAQFQRWYSQAGTPVVSGEGRHDAAAGTYTLTLRQTVPATPGQPDKLPQVIPVALGLVGPDGKDVPLTLAGEGHAGDTTRIIPLTEAEQSYTFTGVPQAPVPSLLRGFSAPVRLDFKQDDAALTFLMAHDSDAFNRWEAGQTLATRLILADVDARAKGAETAVPRAYIDATAQTLARAGEDRAFAALALALPTEGYLGQQRATVDVDGIHAARLALRRTLARELNGAFRKAYDGNRTDGAFTITPDAMGRRALKNAALAYLMALDDAPARALCLAQYQGATTMTDAIAALALIADSAMDERAACLADFADRWKHEALVMDKWFAVQALSDRPDTLDRVRGLMDHPSFSIRNPNKVYALVGSFAANPSKFHAADGSGYAFLADTVLTLDKLNPQVASRMVKPLARWRPYDSGRQEHAKAALERIVGTTGLSRDVHEIASKSLVG</sequence>
<comment type="catalytic activity">
    <reaction evidence="1">
        <text>Release of an N-terminal amino acid, Xaa-|-Yaa- from a peptide, amide or arylamide. Xaa is preferably Ala, but may be most amino acids including Pro (slow action). When a terminal hydrophobic residue is followed by a prolyl residue, the two may be released as an intact Xaa-Pro dipeptide.</text>
        <dbReference type="EC" id="3.4.11.2"/>
    </reaction>
</comment>
<dbReference type="SUPFAM" id="SSF55486">
    <property type="entry name" value="Metalloproteases ('zincins'), catalytic domain"/>
    <property type="match status" value="1"/>
</dbReference>
<comment type="cofactor">
    <cofactor evidence="2">
        <name>Zn(2+)</name>
        <dbReference type="ChEBI" id="CHEBI:29105"/>
    </cofactor>
</comment>
<dbReference type="Gene3D" id="2.60.40.1730">
    <property type="entry name" value="tricorn interacting facor f3 domain"/>
    <property type="match status" value="1"/>
</dbReference>
<keyword evidence="10" id="KW-0862">Zinc</keyword>
<dbReference type="AlphaFoldDB" id="A0A248JNC7"/>
<dbReference type="InterPro" id="IPR012779">
    <property type="entry name" value="Peptidase_M1_pepN"/>
</dbReference>
<keyword evidence="19" id="KW-1185">Reference proteome</keyword>
<dbReference type="GO" id="GO:0008270">
    <property type="term" value="F:zinc ion binding"/>
    <property type="evidence" value="ECO:0007669"/>
    <property type="project" value="InterPro"/>
</dbReference>
<evidence type="ECO:0000256" key="9">
    <source>
        <dbReference type="ARBA" id="ARBA00022801"/>
    </source>
</evidence>
<dbReference type="FunFam" id="2.60.40.1730:FF:000005">
    <property type="entry name" value="Aminopeptidase N"/>
    <property type="match status" value="1"/>
</dbReference>
<dbReference type="Pfam" id="PF11940">
    <property type="entry name" value="DUF3458"/>
    <property type="match status" value="1"/>
</dbReference>
<dbReference type="Gene3D" id="1.25.50.10">
    <property type="entry name" value="Peptidase M1, alanyl aminopeptidase, C-terminal domain"/>
    <property type="match status" value="1"/>
</dbReference>
<keyword evidence="8" id="KW-0479">Metal-binding</keyword>
<dbReference type="InterPro" id="IPR014782">
    <property type="entry name" value="Peptidase_M1_dom"/>
</dbReference>
<protein>
    <recommendedName>
        <fullName evidence="5 13">Aminopeptidase N</fullName>
        <ecNumber evidence="4 13">3.4.11.2</ecNumber>
    </recommendedName>
</protein>
<evidence type="ECO:0000256" key="5">
    <source>
        <dbReference type="ARBA" id="ARBA00015611"/>
    </source>
</evidence>
<keyword evidence="6 18" id="KW-0031">Aminopeptidase</keyword>
<dbReference type="NCBIfam" id="TIGR02414">
    <property type="entry name" value="pepN_proteo"/>
    <property type="match status" value="1"/>
</dbReference>
<dbReference type="GO" id="GO:0016285">
    <property type="term" value="F:alanyl aminopeptidase activity"/>
    <property type="evidence" value="ECO:0007669"/>
    <property type="project" value="UniProtKB-EC"/>
</dbReference>
<dbReference type="Pfam" id="PF01433">
    <property type="entry name" value="Peptidase_M1"/>
    <property type="match status" value="1"/>
</dbReference>
<dbReference type="Gene3D" id="1.10.390.10">
    <property type="entry name" value="Neutral Protease Domain 2"/>
    <property type="match status" value="1"/>
</dbReference>
<reference evidence="18 19" key="1">
    <citation type="submission" date="2017-06" db="EMBL/GenBank/DDBJ databases">
        <title>Complete genome sequence of Nitrospirillum amazonense strain CBAmC, an endophytic nitrogen-fixing and plant growth-promoting bacterium, isolated from sugarcane.</title>
        <authorList>
            <person name="Schwab S."/>
            <person name="dos Santos Teixeira K.R."/>
            <person name="Simoes Araujo J.L."/>
            <person name="Soares Vidal M."/>
            <person name="Borges de Freitas H.R."/>
            <person name="Rivello Crivelaro A.L."/>
            <person name="Bueno de Camargo Nunes A."/>
            <person name="dos Santos C.M."/>
            <person name="Palmeira da Silva Rosa D."/>
            <person name="da Silva Padilha D."/>
            <person name="da Silva E."/>
            <person name="Araujo Terra L."/>
            <person name="Soares Mendes V."/>
            <person name="Farinelli L."/>
            <person name="Magalhaes Cruz L."/>
            <person name="Baldani J.I."/>
        </authorList>
    </citation>
    <scope>NUCLEOTIDE SEQUENCE [LARGE SCALE GENOMIC DNA]</scope>
    <source>
        <strain evidence="18 19">CBAmC</strain>
    </source>
</reference>
<accession>A0A248JNC7</accession>
<evidence type="ECO:0000256" key="4">
    <source>
        <dbReference type="ARBA" id="ARBA00012564"/>
    </source>
</evidence>
<dbReference type="Gene3D" id="3.30.2010.30">
    <property type="match status" value="1"/>
</dbReference>
<comment type="similarity">
    <text evidence="3">Belongs to the peptidase M1 family.</text>
</comment>
<dbReference type="InterPro" id="IPR035414">
    <property type="entry name" value="Peptidase_M1_pepN_Ig-like"/>
</dbReference>
<dbReference type="InterPro" id="IPR024601">
    <property type="entry name" value="Peptidase_M1_pepN_C"/>
</dbReference>
<evidence type="ECO:0000256" key="8">
    <source>
        <dbReference type="ARBA" id="ARBA00022723"/>
    </source>
</evidence>
<dbReference type="Proteomes" id="UP000197153">
    <property type="component" value="Chromosome 1"/>
</dbReference>
<gene>
    <name evidence="18" type="ORF">Y958_03475</name>
</gene>
<keyword evidence="7" id="KW-0645">Protease</keyword>
<dbReference type="InterPro" id="IPR001930">
    <property type="entry name" value="Peptidase_M1"/>
</dbReference>
<dbReference type="Pfam" id="PF17900">
    <property type="entry name" value="Peptidase_M1_N"/>
    <property type="match status" value="1"/>
</dbReference>
<dbReference type="FunFam" id="2.60.40.1840:FF:000001">
    <property type="entry name" value="Aminopeptidase N"/>
    <property type="match status" value="1"/>
</dbReference>
<feature type="domain" description="Aminopeptidase N-like N-terminal" evidence="17">
    <location>
        <begin position="103"/>
        <end position="202"/>
    </location>
</feature>
<evidence type="ECO:0000259" key="15">
    <source>
        <dbReference type="Pfam" id="PF11940"/>
    </source>
</evidence>
<evidence type="ECO:0000313" key="18">
    <source>
        <dbReference type="EMBL" id="ASG19990.1"/>
    </source>
</evidence>
<dbReference type="EC" id="3.4.11.2" evidence="4 13"/>
<evidence type="ECO:0000256" key="1">
    <source>
        <dbReference type="ARBA" id="ARBA00000098"/>
    </source>
</evidence>
<dbReference type="InterPro" id="IPR037144">
    <property type="entry name" value="Peptidase_M1_pepN_C_sf"/>
</dbReference>
<evidence type="ECO:0000256" key="12">
    <source>
        <dbReference type="ARBA" id="ARBA00059739"/>
    </source>
</evidence>
<dbReference type="InterPro" id="IPR027268">
    <property type="entry name" value="Peptidase_M4/M1_CTD_sf"/>
</dbReference>
<dbReference type="EMBL" id="CP022110">
    <property type="protein sequence ID" value="ASG19990.1"/>
    <property type="molecule type" value="Genomic_DNA"/>
</dbReference>
<dbReference type="RefSeq" id="WP_088870914.1">
    <property type="nucleotide sequence ID" value="NZ_CP022110.1"/>
</dbReference>
<keyword evidence="11" id="KW-0482">Metalloprotease</keyword>
<dbReference type="PANTHER" id="PTHR46322">
    <property type="entry name" value="PUROMYCIN-SENSITIVE AMINOPEPTIDASE"/>
    <property type="match status" value="1"/>
</dbReference>
<dbReference type="InterPro" id="IPR045357">
    <property type="entry name" value="Aminopeptidase_N-like_N"/>
</dbReference>
<organism evidence="18 19">
    <name type="scientific">Nitrospirillum viridazoti CBAmc</name>
    <dbReference type="NCBI Taxonomy" id="1441467"/>
    <lineage>
        <taxon>Bacteria</taxon>
        <taxon>Pseudomonadati</taxon>
        <taxon>Pseudomonadota</taxon>
        <taxon>Alphaproteobacteria</taxon>
        <taxon>Rhodospirillales</taxon>
        <taxon>Azospirillaceae</taxon>
        <taxon>Nitrospirillum</taxon>
        <taxon>Nitrospirillum viridazoti</taxon>
    </lineage>
</organism>
<evidence type="ECO:0000313" key="19">
    <source>
        <dbReference type="Proteomes" id="UP000197153"/>
    </source>
</evidence>
<comment type="function">
    <text evidence="12">Aminopeptidase N is involved in the degradation of intracellular peptides generated by protein breakdown during normal growth as well as in response to nutrient starvation.</text>
</comment>
<evidence type="ECO:0000256" key="11">
    <source>
        <dbReference type="ARBA" id="ARBA00023049"/>
    </source>
</evidence>
<dbReference type="PRINTS" id="PR00756">
    <property type="entry name" value="ALADIPTASE"/>
</dbReference>
<feature type="domain" description="Peptidase M1 alanyl aminopeptidase Ig-like fold" evidence="15">
    <location>
        <begin position="465"/>
        <end position="569"/>
    </location>
</feature>
<dbReference type="Pfam" id="PF17432">
    <property type="entry name" value="DUF3458_C"/>
    <property type="match status" value="1"/>
</dbReference>
<feature type="domain" description="Peptidase M1 alanyl aminopeptidase C-terminal" evidence="16">
    <location>
        <begin position="573"/>
        <end position="894"/>
    </location>
</feature>
<keyword evidence="9" id="KW-0378">Hydrolase</keyword>
<feature type="domain" description="Peptidase M1 membrane alanine aminopeptidase" evidence="14">
    <location>
        <begin position="242"/>
        <end position="448"/>
    </location>
</feature>
<dbReference type="CDD" id="cd09600">
    <property type="entry name" value="M1_APN"/>
    <property type="match status" value="1"/>
</dbReference>